<proteinExistence type="predicted"/>
<gene>
    <name evidence="7" type="ORF">D6T64_19450</name>
</gene>
<dbReference type="PROSITE" id="PS50995">
    <property type="entry name" value="HTH_MARR_2"/>
    <property type="match status" value="1"/>
</dbReference>
<dbReference type="SUPFAM" id="SSF46785">
    <property type="entry name" value="Winged helix' DNA-binding domain"/>
    <property type="match status" value="1"/>
</dbReference>
<dbReference type="PRINTS" id="PR00598">
    <property type="entry name" value="HTHMARR"/>
</dbReference>
<evidence type="ECO:0000256" key="3">
    <source>
        <dbReference type="ARBA" id="ARBA00023015"/>
    </source>
</evidence>
<dbReference type="FunFam" id="1.10.10.10:FF:000163">
    <property type="entry name" value="MarR family transcriptional regulator"/>
    <property type="match status" value="1"/>
</dbReference>
<sequence>MSLNTEQVPVLDEQICFALYSASRAITARYRDLLDPLGLTYPQYLVLLVLWETEPVTVSHLGERLHLDSGTLSPLLRRMESAGLLTRSRLPHDERSVQVSLTKRGSILRYEARGITDLVCAATGVGLADLQALREQVALLDGHVRDAL</sequence>
<evidence type="ECO:0000313" key="7">
    <source>
        <dbReference type="EMBL" id="RJT85288.1"/>
    </source>
</evidence>
<evidence type="ECO:0000256" key="1">
    <source>
        <dbReference type="ARBA" id="ARBA00004496"/>
    </source>
</evidence>
<keyword evidence="8" id="KW-1185">Reference proteome</keyword>
<feature type="domain" description="HTH marR-type" evidence="6">
    <location>
        <begin position="12"/>
        <end position="148"/>
    </location>
</feature>
<keyword evidence="5" id="KW-0804">Transcription</keyword>
<keyword evidence="3" id="KW-0805">Transcription regulation</keyword>
<organism evidence="7 8">
    <name type="scientific">Cryobacterium melibiosiphilum</name>
    <dbReference type="NCBI Taxonomy" id="995039"/>
    <lineage>
        <taxon>Bacteria</taxon>
        <taxon>Bacillati</taxon>
        <taxon>Actinomycetota</taxon>
        <taxon>Actinomycetes</taxon>
        <taxon>Micrococcales</taxon>
        <taxon>Microbacteriaceae</taxon>
        <taxon>Cryobacterium</taxon>
    </lineage>
</organism>
<dbReference type="InterPro" id="IPR039422">
    <property type="entry name" value="MarR/SlyA-like"/>
</dbReference>
<dbReference type="EMBL" id="QZVS01000096">
    <property type="protein sequence ID" value="RJT85288.1"/>
    <property type="molecule type" value="Genomic_DNA"/>
</dbReference>
<evidence type="ECO:0000313" key="8">
    <source>
        <dbReference type="Proteomes" id="UP000272015"/>
    </source>
</evidence>
<dbReference type="OrthoDB" id="9806864at2"/>
<accession>A0A3A5MB22</accession>
<dbReference type="Pfam" id="PF01047">
    <property type="entry name" value="MarR"/>
    <property type="match status" value="1"/>
</dbReference>
<name>A0A3A5MB22_9MICO</name>
<keyword evidence="2" id="KW-0963">Cytoplasm</keyword>
<dbReference type="GO" id="GO:0003700">
    <property type="term" value="F:DNA-binding transcription factor activity"/>
    <property type="evidence" value="ECO:0007669"/>
    <property type="project" value="InterPro"/>
</dbReference>
<evidence type="ECO:0000259" key="6">
    <source>
        <dbReference type="PROSITE" id="PS50995"/>
    </source>
</evidence>
<dbReference type="GO" id="GO:0003677">
    <property type="term" value="F:DNA binding"/>
    <property type="evidence" value="ECO:0007669"/>
    <property type="project" value="UniProtKB-KW"/>
</dbReference>
<reference evidence="7 8" key="1">
    <citation type="submission" date="2018-09" db="EMBL/GenBank/DDBJ databases">
        <title>Novel species of Cryobacterium.</title>
        <authorList>
            <person name="Liu Q."/>
            <person name="Xin Y.-H."/>
        </authorList>
    </citation>
    <scope>NUCLEOTIDE SEQUENCE [LARGE SCALE GENOMIC DNA]</scope>
    <source>
        <strain evidence="7 8">Hh39</strain>
    </source>
</reference>
<evidence type="ECO:0000256" key="5">
    <source>
        <dbReference type="ARBA" id="ARBA00023163"/>
    </source>
</evidence>
<comment type="subcellular location">
    <subcellularLocation>
        <location evidence="1">Cytoplasm</location>
    </subcellularLocation>
</comment>
<keyword evidence="4" id="KW-0238">DNA-binding</keyword>
<dbReference type="PANTHER" id="PTHR33164">
    <property type="entry name" value="TRANSCRIPTIONAL REGULATOR, MARR FAMILY"/>
    <property type="match status" value="1"/>
</dbReference>
<dbReference type="Proteomes" id="UP000272015">
    <property type="component" value="Unassembled WGS sequence"/>
</dbReference>
<dbReference type="InterPro" id="IPR000835">
    <property type="entry name" value="HTH_MarR-typ"/>
</dbReference>
<comment type="caution">
    <text evidence="7">The sequence shown here is derived from an EMBL/GenBank/DDBJ whole genome shotgun (WGS) entry which is preliminary data.</text>
</comment>
<dbReference type="InterPro" id="IPR036388">
    <property type="entry name" value="WH-like_DNA-bd_sf"/>
</dbReference>
<evidence type="ECO:0000256" key="2">
    <source>
        <dbReference type="ARBA" id="ARBA00022490"/>
    </source>
</evidence>
<dbReference type="Gene3D" id="1.10.10.10">
    <property type="entry name" value="Winged helix-like DNA-binding domain superfamily/Winged helix DNA-binding domain"/>
    <property type="match status" value="1"/>
</dbReference>
<dbReference type="AlphaFoldDB" id="A0A3A5MB22"/>
<dbReference type="PANTHER" id="PTHR33164:SF5">
    <property type="entry name" value="ORGANIC HYDROPEROXIDE RESISTANCE TRANSCRIPTIONAL REGULATOR"/>
    <property type="match status" value="1"/>
</dbReference>
<dbReference type="SMART" id="SM00347">
    <property type="entry name" value="HTH_MARR"/>
    <property type="match status" value="1"/>
</dbReference>
<evidence type="ECO:0000256" key="4">
    <source>
        <dbReference type="ARBA" id="ARBA00023125"/>
    </source>
</evidence>
<dbReference type="InterPro" id="IPR036390">
    <property type="entry name" value="WH_DNA-bd_sf"/>
</dbReference>
<dbReference type="GO" id="GO:0006950">
    <property type="term" value="P:response to stress"/>
    <property type="evidence" value="ECO:0007669"/>
    <property type="project" value="TreeGrafter"/>
</dbReference>
<dbReference type="GO" id="GO:0005737">
    <property type="term" value="C:cytoplasm"/>
    <property type="evidence" value="ECO:0007669"/>
    <property type="project" value="UniProtKB-SubCell"/>
</dbReference>
<protein>
    <submittedName>
        <fullName evidence="7">MarR family transcriptional regulator</fullName>
    </submittedName>
</protein>